<evidence type="ECO:0000256" key="1">
    <source>
        <dbReference type="ARBA" id="ARBA00001933"/>
    </source>
</evidence>
<dbReference type="InterPro" id="IPR000310">
    <property type="entry name" value="Orn/Lys/Arg_deCO2ase_major_dom"/>
</dbReference>
<feature type="domain" description="Orn/Lys/Arg decarboxylases family 1 pyridoxal-P attachment site" evidence="7">
    <location>
        <begin position="9"/>
        <end position="420"/>
    </location>
</feature>
<comment type="similarity">
    <text evidence="2">Belongs to the Orn/Lys/Arg decarboxylase class-I family.</text>
</comment>
<dbReference type="InterPro" id="IPR015424">
    <property type="entry name" value="PyrdxlP-dep_Trfase"/>
</dbReference>
<dbReference type="EMBL" id="PRLG01000004">
    <property type="protein sequence ID" value="PYY30917.1"/>
    <property type="molecule type" value="Genomic_DNA"/>
</dbReference>
<evidence type="ECO:0000256" key="4">
    <source>
        <dbReference type="ARBA" id="ARBA00022898"/>
    </source>
</evidence>
<feature type="domain" description="Orn/Lys/Arg decarboxylase C-terminal" evidence="8">
    <location>
        <begin position="484"/>
        <end position="540"/>
    </location>
</feature>
<dbReference type="PANTHER" id="PTHR43277:SF3">
    <property type="entry name" value="DECARBOXYLASE, PUTATIVE-RELATED"/>
    <property type="match status" value="1"/>
</dbReference>
<evidence type="ECO:0000256" key="5">
    <source>
        <dbReference type="ARBA" id="ARBA00023239"/>
    </source>
</evidence>
<dbReference type="InterPro" id="IPR008286">
    <property type="entry name" value="Prn/Lys/Arg_de-COase_C"/>
</dbReference>
<dbReference type="InterPro" id="IPR015421">
    <property type="entry name" value="PyrdxlP-dep_Trfase_major"/>
</dbReference>
<sequence>MKYKPYQAPLYEALLHYQKSGNRSFHVPGHKNGQAYRDLMNTENRKQNGSSDVMPAAAFLDMMQMDVTEITGTDDLHHPEGVILGAQQLAADCFGAEESFFLVGGSTAGNLAMLLTVCDEPQSIVLVQRNVHKSVIHGLMLAGARAVFLEPHVDPSSGLAVMPSVETVGAAVQAYPEAKGVLVTLPNYYGMGADLKPIADICHGAGMPLLVDEAHGAHYGQHPELPASALSCGADGVVQSTHKMLSAFTMGAMLHIQGPLLNRSLLRQRLAMVQSSSPSYPVMASLDLARRLLHVQGADTFTAGLAAVDAFKRGLAELPRFQLLQPVQALQQVPPAEAEPAAGGNKAADASGRPTAPPAAALPSAAGYTAQDPFKAVIYDGAGVLSGYGLQQQLEAYGCVPEMSDERYVVLLFSLGSTRSDAEHLLQALERISQANENELRQSLNESSTQAAKKAVHYISTWNNLLDPSVESFSEPIVFSLQPISEKDTAKVELEDCAGYRSAEMIIPYPPGIPLLYAGERISPAAVKRIQLLRNEGARFHGAADDTIRSLKVMKEGQS</sequence>
<name>A0A2W0CF81_9BACL</name>
<accession>A0A2W0CF81</accession>
<reference evidence="9 10" key="1">
    <citation type="submission" date="2018-01" db="EMBL/GenBank/DDBJ databases">
        <title>Genome sequence of the PGP bacterium Paenibacillus illinoisensis E3.</title>
        <authorList>
            <person name="Rolli E."/>
            <person name="Marasco R."/>
            <person name="Bessem C."/>
            <person name="Michoud G."/>
            <person name="Gaiarsa S."/>
            <person name="Borin S."/>
            <person name="Daffonchio D."/>
        </authorList>
    </citation>
    <scope>NUCLEOTIDE SEQUENCE [LARGE SCALE GENOMIC DNA]</scope>
    <source>
        <strain evidence="9 10">E3</strain>
    </source>
</reference>
<proteinExistence type="inferred from homology"/>
<dbReference type="InterPro" id="IPR052357">
    <property type="entry name" value="Orn_Lys_Arg_decarboxylase-I"/>
</dbReference>
<keyword evidence="3" id="KW-0210">Decarboxylase</keyword>
<dbReference type="Gene3D" id="3.90.105.10">
    <property type="entry name" value="Molybdopterin biosynthesis moea protein, domain 2"/>
    <property type="match status" value="1"/>
</dbReference>
<dbReference type="EC" id="4.1.1.18" evidence="9"/>
<evidence type="ECO:0000256" key="3">
    <source>
        <dbReference type="ARBA" id="ARBA00022793"/>
    </source>
</evidence>
<dbReference type="RefSeq" id="WP_110756345.1">
    <property type="nucleotide sequence ID" value="NZ_PRLG01000004.1"/>
</dbReference>
<dbReference type="Proteomes" id="UP000247459">
    <property type="component" value="Unassembled WGS sequence"/>
</dbReference>
<feature type="region of interest" description="Disordered" evidence="6">
    <location>
        <begin position="334"/>
        <end position="359"/>
    </location>
</feature>
<dbReference type="SUPFAM" id="SSF55904">
    <property type="entry name" value="Ornithine decarboxylase C-terminal domain"/>
    <property type="match status" value="1"/>
</dbReference>
<dbReference type="GO" id="GO:0008923">
    <property type="term" value="F:lysine decarboxylase activity"/>
    <property type="evidence" value="ECO:0007669"/>
    <property type="project" value="UniProtKB-EC"/>
</dbReference>
<evidence type="ECO:0000259" key="7">
    <source>
        <dbReference type="Pfam" id="PF01276"/>
    </source>
</evidence>
<evidence type="ECO:0000259" key="8">
    <source>
        <dbReference type="Pfam" id="PF03711"/>
    </source>
</evidence>
<comment type="cofactor">
    <cofactor evidence="1">
        <name>pyridoxal 5'-phosphate</name>
        <dbReference type="ChEBI" id="CHEBI:597326"/>
    </cofactor>
</comment>
<dbReference type="Gene3D" id="3.90.1150.150">
    <property type="match status" value="1"/>
</dbReference>
<gene>
    <name evidence="9" type="ORF">PIL02S_00660</name>
</gene>
<evidence type="ECO:0000313" key="10">
    <source>
        <dbReference type="Proteomes" id="UP000247459"/>
    </source>
</evidence>
<dbReference type="Pfam" id="PF01276">
    <property type="entry name" value="OKR_DC_1"/>
    <property type="match status" value="1"/>
</dbReference>
<dbReference type="Pfam" id="PF03711">
    <property type="entry name" value="OKR_DC_1_C"/>
    <property type="match status" value="1"/>
</dbReference>
<keyword evidence="5 9" id="KW-0456">Lyase</keyword>
<protein>
    <submittedName>
        <fullName evidence="9">Orn-Lys-Arg decarboxylase major region</fullName>
        <ecNumber evidence="9">4.1.1.18</ecNumber>
    </submittedName>
</protein>
<evidence type="ECO:0000256" key="2">
    <source>
        <dbReference type="ARBA" id="ARBA00010671"/>
    </source>
</evidence>
<dbReference type="InterPro" id="IPR036633">
    <property type="entry name" value="Prn/Lys/Arg_de-COase_C_sf"/>
</dbReference>
<evidence type="ECO:0000256" key="6">
    <source>
        <dbReference type="SAM" id="MobiDB-lite"/>
    </source>
</evidence>
<keyword evidence="4" id="KW-0663">Pyridoxal phosphate</keyword>
<comment type="caution">
    <text evidence="9">The sequence shown here is derived from an EMBL/GenBank/DDBJ whole genome shotgun (WGS) entry which is preliminary data.</text>
</comment>
<dbReference type="OrthoDB" id="9815233at2"/>
<evidence type="ECO:0000313" key="9">
    <source>
        <dbReference type="EMBL" id="PYY30917.1"/>
    </source>
</evidence>
<organism evidence="9 10">
    <name type="scientific">Paenibacillus illinoisensis</name>
    <dbReference type="NCBI Taxonomy" id="59845"/>
    <lineage>
        <taxon>Bacteria</taxon>
        <taxon>Bacillati</taxon>
        <taxon>Bacillota</taxon>
        <taxon>Bacilli</taxon>
        <taxon>Bacillales</taxon>
        <taxon>Paenibacillaceae</taxon>
        <taxon>Paenibacillus</taxon>
    </lineage>
</organism>
<dbReference type="Gene3D" id="3.40.640.10">
    <property type="entry name" value="Type I PLP-dependent aspartate aminotransferase-like (Major domain)"/>
    <property type="match status" value="1"/>
</dbReference>
<dbReference type="AlphaFoldDB" id="A0A2W0CF81"/>
<dbReference type="SUPFAM" id="SSF53383">
    <property type="entry name" value="PLP-dependent transferases"/>
    <property type="match status" value="1"/>
</dbReference>
<dbReference type="PANTHER" id="PTHR43277">
    <property type="entry name" value="ARGININE DECARBOXYLASE"/>
    <property type="match status" value="1"/>
</dbReference>